<gene>
    <name evidence="8" type="ORF">BaRGS_00012559</name>
</gene>
<dbReference type="PANTHER" id="PTHR10844">
    <property type="entry name" value="CAVEOLIN"/>
    <property type="match status" value="1"/>
</dbReference>
<evidence type="ECO:0000256" key="2">
    <source>
        <dbReference type="ARBA" id="ARBA00010988"/>
    </source>
</evidence>
<keyword evidence="7" id="KW-1133">Transmembrane helix</keyword>
<dbReference type="GO" id="GO:0005901">
    <property type="term" value="C:caveola"/>
    <property type="evidence" value="ECO:0007669"/>
    <property type="project" value="UniProtKB-SubCell"/>
</dbReference>
<comment type="function">
    <text evidence="6">May act as a scaffolding protein within caveolar membranes. Interacts directly with G-protein alpha subunits and can functionally regulate their activity.</text>
</comment>
<feature type="transmembrane region" description="Helical" evidence="7">
    <location>
        <begin position="58"/>
        <end position="76"/>
    </location>
</feature>
<keyword evidence="9" id="KW-1185">Reference proteome</keyword>
<keyword evidence="4 6" id="KW-0333">Golgi apparatus</keyword>
<comment type="subcellular location">
    <subcellularLocation>
        <location evidence="1 6">Cell membrane</location>
        <topology evidence="1 6">Peripheral membrane protein</topology>
    </subcellularLocation>
    <subcellularLocation>
        <location evidence="6">Golgi apparatus membrane</location>
        <topology evidence="6">Peripheral membrane protein</topology>
    </subcellularLocation>
    <subcellularLocation>
        <location evidence="6">Membrane</location>
        <location evidence="6">Caveola</location>
        <topology evidence="6">Peripheral membrane protein</topology>
    </subcellularLocation>
</comment>
<evidence type="ECO:0000313" key="8">
    <source>
        <dbReference type="EMBL" id="KAK7496149.1"/>
    </source>
</evidence>
<evidence type="ECO:0000313" key="9">
    <source>
        <dbReference type="Proteomes" id="UP001519460"/>
    </source>
</evidence>
<evidence type="ECO:0000256" key="6">
    <source>
        <dbReference type="RuleBase" id="RU000680"/>
    </source>
</evidence>
<accession>A0ABD0LAJ2</accession>
<name>A0ABD0LAJ2_9CAEN</name>
<dbReference type="PANTHER" id="PTHR10844:SF19">
    <property type="entry name" value="CAVEOLIN-2"/>
    <property type="match status" value="1"/>
</dbReference>
<keyword evidence="7" id="KW-0812">Transmembrane</keyword>
<dbReference type="EMBL" id="JACVVK020000069">
    <property type="protein sequence ID" value="KAK7496149.1"/>
    <property type="molecule type" value="Genomic_DNA"/>
</dbReference>
<dbReference type="InterPro" id="IPR001612">
    <property type="entry name" value="Caveolin"/>
</dbReference>
<evidence type="ECO:0000256" key="4">
    <source>
        <dbReference type="ARBA" id="ARBA00023034"/>
    </source>
</evidence>
<comment type="similarity">
    <text evidence="2 6">Belongs to the caveolin family.</text>
</comment>
<evidence type="ECO:0000256" key="7">
    <source>
        <dbReference type="SAM" id="Phobius"/>
    </source>
</evidence>
<keyword evidence="3 6" id="KW-1003">Cell membrane</keyword>
<evidence type="ECO:0000256" key="5">
    <source>
        <dbReference type="ARBA" id="ARBA00023136"/>
    </source>
</evidence>
<organism evidence="8 9">
    <name type="scientific">Batillaria attramentaria</name>
    <dbReference type="NCBI Taxonomy" id="370345"/>
    <lineage>
        <taxon>Eukaryota</taxon>
        <taxon>Metazoa</taxon>
        <taxon>Spiralia</taxon>
        <taxon>Lophotrochozoa</taxon>
        <taxon>Mollusca</taxon>
        <taxon>Gastropoda</taxon>
        <taxon>Caenogastropoda</taxon>
        <taxon>Sorbeoconcha</taxon>
        <taxon>Cerithioidea</taxon>
        <taxon>Batillariidae</taxon>
        <taxon>Batillaria</taxon>
    </lineage>
</organism>
<proteinExistence type="inferred from homology"/>
<sequence>MSKHKMPGTLDMINRDPTEINDHIKVHFDEVIAEPDASHSADCVWRCSERCFSGSKKCCYIFLSSICGIPMALYWGCGFACITFQHVWYYTPCLRMVMVNFGCIQKYFGTCVQCCLGPVCETMGLFFSHIVVKGNR</sequence>
<dbReference type="GO" id="GO:0000139">
    <property type="term" value="C:Golgi membrane"/>
    <property type="evidence" value="ECO:0007669"/>
    <property type="project" value="UniProtKB-SubCell"/>
</dbReference>
<dbReference type="Proteomes" id="UP001519460">
    <property type="component" value="Unassembled WGS sequence"/>
</dbReference>
<dbReference type="AlphaFoldDB" id="A0ABD0LAJ2"/>
<reference evidence="8 9" key="1">
    <citation type="journal article" date="2023" name="Sci. Data">
        <title>Genome assembly of the Korean intertidal mud-creeper Batillaria attramentaria.</title>
        <authorList>
            <person name="Patra A.K."/>
            <person name="Ho P.T."/>
            <person name="Jun S."/>
            <person name="Lee S.J."/>
            <person name="Kim Y."/>
            <person name="Won Y.J."/>
        </authorList>
    </citation>
    <scope>NUCLEOTIDE SEQUENCE [LARGE SCALE GENOMIC DNA]</scope>
    <source>
        <strain evidence="8">Wonlab-2016</strain>
    </source>
</reference>
<evidence type="ECO:0000256" key="3">
    <source>
        <dbReference type="ARBA" id="ARBA00022475"/>
    </source>
</evidence>
<dbReference type="Pfam" id="PF01146">
    <property type="entry name" value="Caveolin"/>
    <property type="match status" value="1"/>
</dbReference>
<keyword evidence="5 6" id="KW-0472">Membrane</keyword>
<comment type="caution">
    <text evidence="8">The sequence shown here is derived from an EMBL/GenBank/DDBJ whole genome shotgun (WGS) entry which is preliminary data.</text>
</comment>
<evidence type="ECO:0000256" key="1">
    <source>
        <dbReference type="ARBA" id="ARBA00004202"/>
    </source>
</evidence>
<protein>
    <recommendedName>
        <fullName evidence="6">Caveolin</fullName>
    </recommendedName>
</protein>